<dbReference type="AlphaFoldDB" id="A0A1B0D7Z5"/>
<protein>
    <recommendedName>
        <fullName evidence="3">Integrase zinc-binding domain-containing protein</fullName>
    </recommendedName>
</protein>
<dbReference type="VEuPathDB" id="VectorBase:PPAI003668"/>
<evidence type="ECO:0008006" key="3">
    <source>
        <dbReference type="Google" id="ProtNLM"/>
    </source>
</evidence>
<evidence type="ECO:0000313" key="2">
    <source>
        <dbReference type="Proteomes" id="UP000092462"/>
    </source>
</evidence>
<dbReference type="EMBL" id="AJVK01034773">
    <property type="status" value="NOT_ANNOTATED_CDS"/>
    <property type="molecule type" value="Genomic_DNA"/>
</dbReference>
<reference evidence="1" key="1">
    <citation type="submission" date="2022-08" db="UniProtKB">
        <authorList>
            <consortium name="EnsemblMetazoa"/>
        </authorList>
    </citation>
    <scope>IDENTIFICATION</scope>
    <source>
        <strain evidence="1">Israel</strain>
    </source>
</reference>
<organism evidence="1 2">
    <name type="scientific">Phlebotomus papatasi</name>
    <name type="common">Sandfly</name>
    <dbReference type="NCBI Taxonomy" id="29031"/>
    <lineage>
        <taxon>Eukaryota</taxon>
        <taxon>Metazoa</taxon>
        <taxon>Ecdysozoa</taxon>
        <taxon>Arthropoda</taxon>
        <taxon>Hexapoda</taxon>
        <taxon>Insecta</taxon>
        <taxon>Pterygota</taxon>
        <taxon>Neoptera</taxon>
        <taxon>Endopterygota</taxon>
        <taxon>Diptera</taxon>
        <taxon>Nematocera</taxon>
        <taxon>Psychodoidea</taxon>
        <taxon>Psychodidae</taxon>
        <taxon>Phlebotomus</taxon>
        <taxon>Phlebotomus</taxon>
    </lineage>
</organism>
<accession>A0A1B0D7Z5</accession>
<evidence type="ECO:0000313" key="1">
    <source>
        <dbReference type="EnsemblMetazoa" id="PPAI003668-PA"/>
    </source>
</evidence>
<name>A0A1B0D7Z5_PHLPP</name>
<dbReference type="EnsemblMetazoa" id="PPAI003668-RA">
    <property type="protein sequence ID" value="PPAI003668-PA"/>
    <property type="gene ID" value="PPAI003668"/>
</dbReference>
<sequence>MNSVGLEGKDTQPVLRDYCVPFLSPFYHVSASPKPKLREHFACLMAKVLYKKLCLHRLNQEPQFLREFEAIRSNDKKIQNCSRFYRKNHPFIDEYGAMRIRGRLQNAELSYGERHPIILPMDKLAESTLRDIHANKLLDAGPQHMIARLHRKFWPLFGNRHAKKVYRSCLICVRN</sequence>
<dbReference type="PANTHER" id="PTHR47331:SF2">
    <property type="match status" value="1"/>
</dbReference>
<dbReference type="PANTHER" id="PTHR47331">
    <property type="entry name" value="PHD-TYPE DOMAIN-CONTAINING PROTEIN"/>
    <property type="match status" value="1"/>
</dbReference>
<keyword evidence="2" id="KW-1185">Reference proteome</keyword>
<proteinExistence type="predicted"/>
<dbReference type="Proteomes" id="UP000092462">
    <property type="component" value="Unassembled WGS sequence"/>
</dbReference>